<dbReference type="VEuPathDB" id="FungiDB:G647_09296"/>
<feature type="domain" description="PRISE-like Rossmann-fold" evidence="1">
    <location>
        <begin position="4"/>
        <end position="273"/>
    </location>
</feature>
<dbReference type="RefSeq" id="XP_008731821.1">
    <property type="nucleotide sequence ID" value="XM_008733599.1"/>
</dbReference>
<dbReference type="Proteomes" id="UP000030678">
    <property type="component" value="Unassembled WGS sequence"/>
</dbReference>
<dbReference type="HOGENOM" id="CLU_030125_1_0_1"/>
<reference evidence="2 3" key="1">
    <citation type="submission" date="2013-03" db="EMBL/GenBank/DDBJ databases">
        <title>The Genome Sequence of Cladophialophora carrionii CBS 160.54.</title>
        <authorList>
            <consortium name="The Broad Institute Genomics Platform"/>
            <person name="Cuomo C."/>
            <person name="de Hoog S."/>
            <person name="Gorbushina A."/>
            <person name="Walker B."/>
            <person name="Young S.K."/>
            <person name="Zeng Q."/>
            <person name="Gargeya S."/>
            <person name="Fitzgerald M."/>
            <person name="Haas B."/>
            <person name="Abouelleil A."/>
            <person name="Allen A.W."/>
            <person name="Alvarado L."/>
            <person name="Arachchi H.M."/>
            <person name="Berlin A.M."/>
            <person name="Chapman S.B."/>
            <person name="Gainer-Dewar J."/>
            <person name="Goldberg J."/>
            <person name="Griggs A."/>
            <person name="Gujja S."/>
            <person name="Hansen M."/>
            <person name="Howarth C."/>
            <person name="Imamovic A."/>
            <person name="Ireland A."/>
            <person name="Larimer J."/>
            <person name="McCowan C."/>
            <person name="Murphy C."/>
            <person name="Pearson M."/>
            <person name="Poon T.W."/>
            <person name="Priest M."/>
            <person name="Roberts A."/>
            <person name="Saif S."/>
            <person name="Shea T."/>
            <person name="Sisk P."/>
            <person name="Sykes S."/>
            <person name="Wortman J."/>
            <person name="Nusbaum C."/>
            <person name="Birren B."/>
        </authorList>
    </citation>
    <scope>NUCLEOTIDE SEQUENCE [LARGE SCALE GENOMIC DNA]</scope>
    <source>
        <strain evidence="2 3">CBS 160.54</strain>
    </source>
</reference>
<dbReference type="Pfam" id="PF22917">
    <property type="entry name" value="PRISE"/>
    <property type="match status" value="1"/>
</dbReference>
<protein>
    <recommendedName>
        <fullName evidence="1">PRISE-like Rossmann-fold domain-containing protein</fullName>
    </recommendedName>
</protein>
<dbReference type="CDD" id="cd08948">
    <property type="entry name" value="5beta-POR_like_SDR_a"/>
    <property type="match status" value="1"/>
</dbReference>
<dbReference type="Gene3D" id="3.40.50.720">
    <property type="entry name" value="NAD(P)-binding Rossmann-like Domain"/>
    <property type="match status" value="1"/>
</dbReference>
<evidence type="ECO:0000313" key="2">
    <source>
        <dbReference type="EMBL" id="ETI19462.1"/>
    </source>
</evidence>
<evidence type="ECO:0000259" key="1">
    <source>
        <dbReference type="Pfam" id="PF22917"/>
    </source>
</evidence>
<dbReference type="InterPro" id="IPR036291">
    <property type="entry name" value="NAD(P)-bd_dom_sf"/>
</dbReference>
<evidence type="ECO:0000313" key="3">
    <source>
        <dbReference type="Proteomes" id="UP000030678"/>
    </source>
</evidence>
<organism evidence="2 3">
    <name type="scientific">Cladophialophora carrionii CBS 160.54</name>
    <dbReference type="NCBI Taxonomy" id="1279043"/>
    <lineage>
        <taxon>Eukaryota</taxon>
        <taxon>Fungi</taxon>
        <taxon>Dikarya</taxon>
        <taxon>Ascomycota</taxon>
        <taxon>Pezizomycotina</taxon>
        <taxon>Eurotiomycetes</taxon>
        <taxon>Chaetothyriomycetidae</taxon>
        <taxon>Chaetothyriales</taxon>
        <taxon>Herpotrichiellaceae</taxon>
        <taxon>Cladophialophora</taxon>
    </lineage>
</organism>
<dbReference type="EMBL" id="KB822710">
    <property type="protein sequence ID" value="ETI19462.1"/>
    <property type="molecule type" value="Genomic_DNA"/>
</dbReference>
<dbReference type="SUPFAM" id="SSF51735">
    <property type="entry name" value="NAD(P)-binding Rossmann-fold domains"/>
    <property type="match status" value="1"/>
</dbReference>
<dbReference type="InterPro" id="IPR055222">
    <property type="entry name" value="PRISE-like_Rossmann-fold"/>
</dbReference>
<dbReference type="PANTHER" id="PTHR32487:SF0">
    <property type="entry name" value="3-OXO-DELTA(4,5)-STEROID 5-BETA-REDUCTASE"/>
    <property type="match status" value="1"/>
</dbReference>
<dbReference type="OrthoDB" id="1731983at2759"/>
<dbReference type="AlphaFoldDB" id="V9D0H4"/>
<sequence>MPTALITGASGITGRATVQQLLKSDQWSRIITLSRSQKSSHDDPKIQHATIDLQGGTKDMASHLKDVGQVDYVFFCAYLADPDEGKALEINGTMLKNFIGALRDLGYLKNLKRFILVNGLKQYGVHLGVPKMPMVETDTWLEGDPWPPNFYYEQQRGLSAAAAADANMWTWAVTYPQDVIGVAQANFMNLATALGLYASVYSSVSPDHELAFPGCKENYMAFNNWTSAKLHAEFVEWAALEPKAGNQAFNVVNGDTESWQNLWPRLAERYGAKIPQNMFPKEGKYKDFESSHVDMPTPPPLWYHAEKIGLDPEEIKNDHSYLHQQIDIAKWAERPEVVKKWEELRDKFGLDQKTWDNATWVFIGFLLGRCYSCVTTMSKARGLGWKGYRDTWTAFDETLTELEEQGILPKASELRK</sequence>
<gene>
    <name evidence="2" type="ORF">G647_09296</name>
</gene>
<proteinExistence type="predicted"/>
<name>V9D0H4_9EURO</name>
<dbReference type="GeneID" id="19987789"/>
<accession>V9D0H4</accession>
<dbReference type="PANTHER" id="PTHR32487">
    <property type="entry name" value="3-OXO-DELTA(4,5)-STEROID 5-BETA-REDUCTASE"/>
    <property type="match status" value="1"/>
</dbReference>